<reference evidence="5" key="1">
    <citation type="submission" date="2018-05" db="EMBL/GenBank/DDBJ databases">
        <authorList>
            <person name="Lanie J.A."/>
            <person name="Ng W.-L."/>
            <person name="Kazmierczak K.M."/>
            <person name="Andrzejewski T.M."/>
            <person name="Davidsen T.M."/>
            <person name="Wayne K.J."/>
            <person name="Tettelin H."/>
            <person name="Glass J.I."/>
            <person name="Rusch D."/>
            <person name="Podicherti R."/>
            <person name="Tsui H.-C.T."/>
            <person name="Winkler M.E."/>
        </authorList>
    </citation>
    <scope>NUCLEOTIDE SEQUENCE</scope>
</reference>
<sequence length="268" mass="32025">MNGSLSDKELKLLNSNKGLVNLLDRHNTSIAKTIKYVKYESELKKLQSEMIKLQNWVYDNKMKVVIIFEGRDAAGKGGAIRRAVEHLNPRRLKVIALPRPTKTQSSQWYFQRYVECLPKEGNMVFFDRSWYNRAVVEPVNKFCTDNEYNIFMSQVNEFEKMLIDSGFYLLKFYFSISKEVQLKRFNEIKNSPIKRWKYTKVDKKAQRLWKEYSYYKDVMFKKTNTKICPWNIIQANKKIYARMKAISMILETIPYDKNYKIMTEKIDF</sequence>
<dbReference type="PANTHER" id="PTHR34383:SF1">
    <property type="entry name" value="ADP-POLYPHOSPHATE PHOSPHOTRANSFERASE"/>
    <property type="match status" value="1"/>
</dbReference>
<keyword evidence="2" id="KW-0808">Transferase</keyword>
<dbReference type="GO" id="GO:0006793">
    <property type="term" value="P:phosphorus metabolic process"/>
    <property type="evidence" value="ECO:0007669"/>
    <property type="project" value="InterPro"/>
</dbReference>
<dbReference type="NCBIfam" id="TIGR03707">
    <property type="entry name" value="PPK2_P_aer"/>
    <property type="match status" value="1"/>
</dbReference>
<evidence type="ECO:0000259" key="4">
    <source>
        <dbReference type="Pfam" id="PF03976"/>
    </source>
</evidence>
<dbReference type="PANTHER" id="PTHR34383">
    <property type="entry name" value="POLYPHOSPHATE:AMP PHOSPHOTRANSFERASE-RELATED"/>
    <property type="match status" value="1"/>
</dbReference>
<dbReference type="Gene3D" id="3.40.50.300">
    <property type="entry name" value="P-loop containing nucleotide triphosphate hydrolases"/>
    <property type="match status" value="1"/>
</dbReference>
<dbReference type="AlphaFoldDB" id="A0A381TE59"/>
<evidence type="ECO:0000256" key="1">
    <source>
        <dbReference type="ARBA" id="ARBA00009924"/>
    </source>
</evidence>
<dbReference type="InterPro" id="IPR022488">
    <property type="entry name" value="PPK2-related"/>
</dbReference>
<evidence type="ECO:0000313" key="5">
    <source>
        <dbReference type="EMBL" id="SVA14406.1"/>
    </source>
</evidence>
<dbReference type="Pfam" id="PF03976">
    <property type="entry name" value="PPK2"/>
    <property type="match status" value="1"/>
</dbReference>
<dbReference type="SUPFAM" id="SSF52540">
    <property type="entry name" value="P-loop containing nucleoside triphosphate hydrolases"/>
    <property type="match status" value="1"/>
</dbReference>
<dbReference type="InterPro" id="IPR022486">
    <property type="entry name" value="PPK2_PA0141"/>
</dbReference>
<gene>
    <name evidence="5" type="ORF">METZ01_LOCUS67260</name>
</gene>
<comment type="similarity">
    <text evidence="1">Belongs to the polyphosphate kinase 2 (PPK2) family. Class I subfamily.</text>
</comment>
<feature type="domain" description="Polyphosphate kinase-2-related" evidence="4">
    <location>
        <begin position="37"/>
        <end position="258"/>
    </location>
</feature>
<dbReference type="EMBL" id="UINC01004449">
    <property type="protein sequence ID" value="SVA14406.1"/>
    <property type="molecule type" value="Genomic_DNA"/>
</dbReference>
<dbReference type="InterPro" id="IPR016898">
    <property type="entry name" value="Polyphosphate_phosphotransfera"/>
</dbReference>
<proteinExistence type="inferred from homology"/>
<protein>
    <recommendedName>
        <fullName evidence="4">Polyphosphate kinase-2-related domain-containing protein</fullName>
    </recommendedName>
</protein>
<keyword evidence="3" id="KW-0418">Kinase</keyword>
<organism evidence="5">
    <name type="scientific">marine metagenome</name>
    <dbReference type="NCBI Taxonomy" id="408172"/>
    <lineage>
        <taxon>unclassified sequences</taxon>
        <taxon>metagenomes</taxon>
        <taxon>ecological metagenomes</taxon>
    </lineage>
</organism>
<dbReference type="GO" id="GO:0008976">
    <property type="term" value="F:polyphosphate kinase activity"/>
    <property type="evidence" value="ECO:0007669"/>
    <property type="project" value="InterPro"/>
</dbReference>
<dbReference type="PIRSF" id="PIRSF028756">
    <property type="entry name" value="PPK2_prd"/>
    <property type="match status" value="1"/>
</dbReference>
<evidence type="ECO:0000256" key="2">
    <source>
        <dbReference type="ARBA" id="ARBA00022679"/>
    </source>
</evidence>
<dbReference type="InterPro" id="IPR027417">
    <property type="entry name" value="P-loop_NTPase"/>
</dbReference>
<evidence type="ECO:0000256" key="3">
    <source>
        <dbReference type="ARBA" id="ARBA00022777"/>
    </source>
</evidence>
<accession>A0A381TE59</accession>
<name>A0A381TE59_9ZZZZ</name>